<keyword evidence="1" id="KW-0812">Transmembrane</keyword>
<dbReference type="RefSeq" id="WP_125083331.1">
    <property type="nucleotide sequence ID" value="NZ_CP034248.1"/>
</dbReference>
<evidence type="ECO:0000313" key="2">
    <source>
        <dbReference type="EMBL" id="AZK47300.1"/>
    </source>
</evidence>
<protein>
    <submittedName>
        <fullName evidence="2">YxeA family protein</fullName>
    </submittedName>
</protein>
<organism evidence="2 3">
    <name type="scientific">Paenibacillus lentus</name>
    <dbReference type="NCBI Taxonomy" id="1338368"/>
    <lineage>
        <taxon>Bacteria</taxon>
        <taxon>Bacillati</taxon>
        <taxon>Bacillota</taxon>
        <taxon>Bacilli</taxon>
        <taxon>Bacillales</taxon>
        <taxon>Paenibacillaceae</taxon>
        <taxon>Paenibacillus</taxon>
    </lineage>
</organism>
<dbReference type="EMBL" id="CP034248">
    <property type="protein sequence ID" value="AZK47300.1"/>
    <property type="molecule type" value="Genomic_DNA"/>
</dbReference>
<keyword evidence="3" id="KW-1185">Reference proteome</keyword>
<proteinExistence type="predicted"/>
<dbReference type="KEGG" id="plen:EIM92_14965"/>
<sequence>MKRILIVVGLFIIMISAFIFFFYSPAKLTPENPSGKTIYYTMVQNNNVKTENNRYSYNLDSYNKKGSKKNLSFSASKELREGAYLELYTTTFRGVTYWQEIQFEDLPVAVKEIYDNNAK</sequence>
<dbReference type="Gene3D" id="2.40.50.480">
    <property type="match status" value="1"/>
</dbReference>
<dbReference type="Proteomes" id="UP000273145">
    <property type="component" value="Chromosome"/>
</dbReference>
<keyword evidence="1" id="KW-0472">Membrane</keyword>
<dbReference type="InterPro" id="IPR006542">
    <property type="entry name" value="DUF1093"/>
</dbReference>
<reference evidence="2 3" key="1">
    <citation type="submission" date="2018-11" db="EMBL/GenBank/DDBJ databases">
        <title>Genome sequencing of Paenibacillus lentus DSM25539(T).</title>
        <authorList>
            <person name="Kook J.-K."/>
            <person name="Park S.-N."/>
            <person name="Lim Y.K."/>
        </authorList>
    </citation>
    <scope>NUCLEOTIDE SEQUENCE [LARGE SCALE GENOMIC DNA]</scope>
    <source>
        <strain evidence="2 3">DSM 25539</strain>
    </source>
</reference>
<dbReference type="SUPFAM" id="SSF159121">
    <property type="entry name" value="BC4932-like"/>
    <property type="match status" value="1"/>
</dbReference>
<feature type="transmembrane region" description="Helical" evidence="1">
    <location>
        <begin position="5"/>
        <end position="23"/>
    </location>
</feature>
<dbReference type="PANTHER" id="PTHR36433:SF2">
    <property type="entry name" value="YXEA FAMILY PROTEIN"/>
    <property type="match status" value="1"/>
</dbReference>
<dbReference type="AlphaFoldDB" id="A0A3Q8S5D3"/>
<accession>A0A3Q8S5D3</accession>
<dbReference type="Pfam" id="PF06486">
    <property type="entry name" value="DUF1093"/>
    <property type="match status" value="1"/>
</dbReference>
<gene>
    <name evidence="2" type="ORF">EIM92_14965</name>
</gene>
<evidence type="ECO:0000256" key="1">
    <source>
        <dbReference type="SAM" id="Phobius"/>
    </source>
</evidence>
<dbReference type="InterPro" id="IPR036166">
    <property type="entry name" value="YxeA-like_sf"/>
</dbReference>
<name>A0A3Q8S5D3_9BACL</name>
<keyword evidence="1" id="KW-1133">Transmembrane helix</keyword>
<evidence type="ECO:0000313" key="3">
    <source>
        <dbReference type="Proteomes" id="UP000273145"/>
    </source>
</evidence>
<dbReference type="PANTHER" id="PTHR36433">
    <property type="entry name" value="HYPOTHETICAL CYTOSOLIC PROTEIN"/>
    <property type="match status" value="1"/>
</dbReference>
<dbReference type="NCBIfam" id="TIGR01655">
    <property type="entry name" value="yxeA_fam"/>
    <property type="match status" value="1"/>
</dbReference>
<dbReference type="OrthoDB" id="8719215at2"/>